<evidence type="ECO:0000256" key="2">
    <source>
        <dbReference type="ARBA" id="ARBA00022741"/>
    </source>
</evidence>
<dbReference type="STRING" id="1210090.GCA_001613185_00255"/>
<dbReference type="Proteomes" id="UP000252586">
    <property type="component" value="Unassembled WGS sequence"/>
</dbReference>
<keyword evidence="4" id="KW-0067">ATP-binding</keyword>
<reference evidence="6 7" key="1">
    <citation type="submission" date="2018-06" db="EMBL/GenBank/DDBJ databases">
        <title>Genomic Encyclopedia of Type Strains, Phase IV (KMG-IV): sequencing the most valuable type-strain genomes for metagenomic binning, comparative biology and taxonomic classification.</title>
        <authorList>
            <person name="Goeker M."/>
        </authorList>
    </citation>
    <scope>NUCLEOTIDE SEQUENCE [LARGE SCALE GENOMIC DNA]</scope>
    <source>
        <strain evidence="6 7">DSM 44599</strain>
    </source>
</reference>
<keyword evidence="3" id="KW-0418">Kinase</keyword>
<dbReference type="GO" id="GO:0016301">
    <property type="term" value="F:kinase activity"/>
    <property type="evidence" value="ECO:0007669"/>
    <property type="project" value="UniProtKB-KW"/>
</dbReference>
<dbReference type="RefSeq" id="WP_067501772.1">
    <property type="nucleotide sequence ID" value="NZ_QNRE01000002.1"/>
</dbReference>
<dbReference type="EMBL" id="QNRE01000002">
    <property type="protein sequence ID" value="RBO93949.1"/>
    <property type="molecule type" value="Genomic_DNA"/>
</dbReference>
<sequence>MAVIHRTTMTPSKPELLARWLPARPWFRGGATPVLARAGGFRLDDPAGEVGIEFVFVTDTSSGEPVTYNLPMAYRGVPRDGGADSLIGTSEHGVLGTRWIYDGTRDPVVVAVLADLLAGRAVPQAQNESDAPDPTVTVTDPLPIPAPTEFTVTDDADSTVITTPHASLTLPRVLRASEPSGTVVHAPWRTGEMTTERGVVLVAHAAG</sequence>
<evidence type="ECO:0000313" key="6">
    <source>
        <dbReference type="EMBL" id="RBO93949.1"/>
    </source>
</evidence>
<dbReference type="InterPro" id="IPR040999">
    <property type="entry name" value="Mak_N_cap"/>
</dbReference>
<evidence type="ECO:0000313" key="7">
    <source>
        <dbReference type="Proteomes" id="UP000252586"/>
    </source>
</evidence>
<comment type="caution">
    <text evidence="6">The sequence shown here is derived from an EMBL/GenBank/DDBJ whole genome shotgun (WGS) entry which is preliminary data.</text>
</comment>
<dbReference type="Pfam" id="PF18085">
    <property type="entry name" value="Mak_N_cap"/>
    <property type="match status" value="1"/>
</dbReference>
<feature type="domain" description="Maltokinase N-terminal cap" evidence="5">
    <location>
        <begin position="20"/>
        <end position="106"/>
    </location>
</feature>
<evidence type="ECO:0000256" key="4">
    <source>
        <dbReference type="ARBA" id="ARBA00022840"/>
    </source>
</evidence>
<dbReference type="OrthoDB" id="3787729at2"/>
<keyword evidence="1" id="KW-0808">Transferase</keyword>
<dbReference type="AlphaFoldDB" id="A0A366DWN6"/>
<evidence type="ECO:0000256" key="1">
    <source>
        <dbReference type="ARBA" id="ARBA00022679"/>
    </source>
</evidence>
<accession>A0A366DWN6</accession>
<protein>
    <recommendedName>
        <fullName evidence="5">Maltokinase N-terminal cap domain-containing protein</fullName>
    </recommendedName>
</protein>
<organism evidence="6 7">
    <name type="scientific">Nocardia puris</name>
    <dbReference type="NCBI Taxonomy" id="208602"/>
    <lineage>
        <taxon>Bacteria</taxon>
        <taxon>Bacillati</taxon>
        <taxon>Actinomycetota</taxon>
        <taxon>Actinomycetes</taxon>
        <taxon>Mycobacteriales</taxon>
        <taxon>Nocardiaceae</taxon>
        <taxon>Nocardia</taxon>
    </lineage>
</organism>
<evidence type="ECO:0000256" key="3">
    <source>
        <dbReference type="ARBA" id="ARBA00022777"/>
    </source>
</evidence>
<evidence type="ECO:0000259" key="5">
    <source>
        <dbReference type="Pfam" id="PF18085"/>
    </source>
</evidence>
<keyword evidence="7" id="KW-1185">Reference proteome</keyword>
<name>A0A366DWN6_9NOCA</name>
<proteinExistence type="predicted"/>
<keyword evidence="2" id="KW-0547">Nucleotide-binding</keyword>
<gene>
    <name evidence="6" type="ORF">DFR74_102369</name>
</gene>
<dbReference type="GO" id="GO:0005524">
    <property type="term" value="F:ATP binding"/>
    <property type="evidence" value="ECO:0007669"/>
    <property type="project" value="UniProtKB-KW"/>
</dbReference>